<keyword evidence="3" id="KW-1185">Reference proteome</keyword>
<dbReference type="Proteomes" id="UP000250140">
    <property type="component" value="Unassembled WGS sequence"/>
</dbReference>
<keyword evidence="1" id="KW-0812">Transmembrane</keyword>
<keyword evidence="1" id="KW-1133">Transmembrane helix</keyword>
<gene>
    <name evidence="2" type="ORF">AOQ84DRAFT_88939</name>
</gene>
<feature type="transmembrane region" description="Helical" evidence="1">
    <location>
        <begin position="67"/>
        <end position="89"/>
    </location>
</feature>
<reference evidence="2 3" key="1">
    <citation type="journal article" date="2016" name="Nat. Commun.">
        <title>Ectomycorrhizal ecology is imprinted in the genome of the dominant symbiotic fungus Cenococcum geophilum.</title>
        <authorList>
            <consortium name="DOE Joint Genome Institute"/>
            <person name="Peter M."/>
            <person name="Kohler A."/>
            <person name="Ohm R.A."/>
            <person name="Kuo A."/>
            <person name="Krutzmann J."/>
            <person name="Morin E."/>
            <person name="Arend M."/>
            <person name="Barry K.W."/>
            <person name="Binder M."/>
            <person name="Choi C."/>
            <person name="Clum A."/>
            <person name="Copeland A."/>
            <person name="Grisel N."/>
            <person name="Haridas S."/>
            <person name="Kipfer T."/>
            <person name="LaButti K."/>
            <person name="Lindquist E."/>
            <person name="Lipzen A."/>
            <person name="Maire R."/>
            <person name="Meier B."/>
            <person name="Mihaltcheva S."/>
            <person name="Molinier V."/>
            <person name="Murat C."/>
            <person name="Poggeler S."/>
            <person name="Quandt C.A."/>
            <person name="Sperisen C."/>
            <person name="Tritt A."/>
            <person name="Tisserant E."/>
            <person name="Crous P.W."/>
            <person name="Henrissat B."/>
            <person name="Nehls U."/>
            <person name="Egli S."/>
            <person name="Spatafora J.W."/>
            <person name="Grigoriev I.V."/>
            <person name="Martin F.M."/>
        </authorList>
    </citation>
    <scope>NUCLEOTIDE SEQUENCE [LARGE SCALE GENOMIC DNA]</scope>
    <source>
        <strain evidence="2 3">CBS 207.34</strain>
    </source>
</reference>
<accession>A0A8E2FAR5</accession>
<proteinExistence type="predicted"/>
<evidence type="ECO:0000313" key="2">
    <source>
        <dbReference type="EMBL" id="OCL13720.1"/>
    </source>
</evidence>
<evidence type="ECO:0000256" key="1">
    <source>
        <dbReference type="SAM" id="Phobius"/>
    </source>
</evidence>
<dbReference type="EMBL" id="KV748679">
    <property type="protein sequence ID" value="OCL13720.1"/>
    <property type="molecule type" value="Genomic_DNA"/>
</dbReference>
<feature type="transmembrane region" description="Helical" evidence="1">
    <location>
        <begin position="24"/>
        <end position="46"/>
    </location>
</feature>
<feature type="transmembrane region" description="Helical" evidence="1">
    <location>
        <begin position="109"/>
        <end position="131"/>
    </location>
</feature>
<organism evidence="2 3">
    <name type="scientific">Glonium stellatum</name>
    <dbReference type="NCBI Taxonomy" id="574774"/>
    <lineage>
        <taxon>Eukaryota</taxon>
        <taxon>Fungi</taxon>
        <taxon>Dikarya</taxon>
        <taxon>Ascomycota</taxon>
        <taxon>Pezizomycotina</taxon>
        <taxon>Dothideomycetes</taxon>
        <taxon>Pleosporomycetidae</taxon>
        <taxon>Gloniales</taxon>
        <taxon>Gloniaceae</taxon>
        <taxon>Glonium</taxon>
    </lineage>
</organism>
<dbReference type="AlphaFoldDB" id="A0A8E2FAR5"/>
<name>A0A8E2FAR5_9PEZI</name>
<protein>
    <submittedName>
        <fullName evidence="2">Uncharacterized protein</fullName>
    </submittedName>
</protein>
<evidence type="ECO:0000313" key="3">
    <source>
        <dbReference type="Proteomes" id="UP000250140"/>
    </source>
</evidence>
<sequence length="135" mass="14233">MFRISCSCETRDVFRFFTSGWTTFPSVGLIFLFSFDALSLEGTFFLPKTVVLFPPDAVARLTTGDCVRLKVIAVGLVWIRLITAGFATAGSTTAEPTVRGSVRVCSATAGLTTVGLIVLGFAEVGLVATGLTQAG</sequence>
<keyword evidence="1" id="KW-0472">Membrane</keyword>